<dbReference type="GO" id="GO:0046872">
    <property type="term" value="F:metal ion binding"/>
    <property type="evidence" value="ECO:0007669"/>
    <property type="project" value="UniProtKB-KW"/>
</dbReference>
<evidence type="ECO:0000256" key="2">
    <source>
        <dbReference type="ARBA" id="ARBA00001970"/>
    </source>
</evidence>
<evidence type="ECO:0000256" key="1">
    <source>
        <dbReference type="ARBA" id="ARBA00000189"/>
    </source>
</evidence>
<dbReference type="Proteomes" id="UP000807159">
    <property type="component" value="Chromosome 1"/>
</dbReference>
<comment type="caution">
    <text evidence="17">The sequence shown here is derived from an EMBL/GenBank/DDBJ whole genome shotgun (WGS) entry which is preliminary data.</text>
</comment>
<dbReference type="EMBL" id="JACEGQ020000001">
    <property type="protein sequence ID" value="KAH8518236.1"/>
    <property type="molecule type" value="Genomic_DNA"/>
</dbReference>
<sequence>MVSRLSLACVVFSLFLTSSCFPSQAQLSSNFYDSTCPNALTTIRTAIRRAVSSERRMAASLIRLHFHDCFVQGCDASIMLDNSPSIDSEKFSFSNNNSIRGFEVVDDAKAQVESICPGVVSCADIAAVAARDASVAVSNTFPAWKASHSNAINLVISSVSIYNTGWWTIMDSEAWKKGLHHSKPKPS</sequence>
<dbReference type="InterPro" id="IPR010255">
    <property type="entry name" value="Haem_peroxidase_sf"/>
</dbReference>
<comment type="cofactor">
    <cofactor evidence="11">
        <name>Ca(2+)</name>
        <dbReference type="ChEBI" id="CHEBI:29108"/>
    </cofactor>
    <text evidence="11">Binds 2 calcium ions per subunit.</text>
</comment>
<dbReference type="PROSITE" id="PS50873">
    <property type="entry name" value="PEROXIDASE_4"/>
    <property type="match status" value="1"/>
</dbReference>
<dbReference type="InterPro" id="IPR002016">
    <property type="entry name" value="Haem_peroxidase"/>
</dbReference>
<feature type="binding site" evidence="11">
    <location>
        <position position="75"/>
    </location>
    <ligand>
        <name>Ca(2+)</name>
        <dbReference type="ChEBI" id="CHEBI:29108"/>
        <label>1</label>
    </ligand>
</feature>
<evidence type="ECO:0000256" key="13">
    <source>
        <dbReference type="PIRSR" id="PIRSR600823-5"/>
    </source>
</evidence>
<dbReference type="GO" id="GO:0006979">
    <property type="term" value="P:response to oxidative stress"/>
    <property type="evidence" value="ECO:0007669"/>
    <property type="project" value="InterPro"/>
</dbReference>
<dbReference type="PANTHER" id="PTHR31388">
    <property type="entry name" value="PEROXIDASE 72-RELATED"/>
    <property type="match status" value="1"/>
</dbReference>
<keyword evidence="6" id="KW-0349">Heme</keyword>
<evidence type="ECO:0000313" key="18">
    <source>
        <dbReference type="Proteomes" id="UP000807159"/>
    </source>
</evidence>
<dbReference type="PRINTS" id="PR00458">
    <property type="entry name" value="PEROXIDASE"/>
</dbReference>
<feature type="binding site" evidence="11">
    <location>
        <position position="68"/>
    </location>
    <ligand>
        <name>Ca(2+)</name>
        <dbReference type="ChEBI" id="CHEBI:29108"/>
        <label>1</label>
    </ligand>
</feature>
<feature type="binding site" evidence="11">
    <location>
        <position position="89"/>
    </location>
    <ligand>
        <name>Ca(2+)</name>
        <dbReference type="ChEBI" id="CHEBI:29108"/>
        <label>1</label>
    </ligand>
</feature>
<name>A0A8T2ZLI3_POPDE</name>
<evidence type="ECO:0000256" key="5">
    <source>
        <dbReference type="ARBA" id="ARBA00022559"/>
    </source>
</evidence>
<dbReference type="InterPro" id="IPR019794">
    <property type="entry name" value="Peroxidases_AS"/>
</dbReference>
<evidence type="ECO:0000256" key="14">
    <source>
        <dbReference type="RuleBase" id="RU004241"/>
    </source>
</evidence>
<evidence type="ECO:0000256" key="4">
    <source>
        <dbReference type="ARBA" id="ARBA00012313"/>
    </source>
</evidence>
<feature type="domain" description="Plant heme peroxidase family profile" evidence="16">
    <location>
        <begin position="26"/>
        <end position="187"/>
    </location>
</feature>
<dbReference type="PROSITE" id="PS00436">
    <property type="entry name" value="PEROXIDASE_2"/>
    <property type="match status" value="1"/>
</dbReference>
<dbReference type="PRINTS" id="PR00461">
    <property type="entry name" value="PLPEROXIDASE"/>
</dbReference>
<comment type="catalytic activity">
    <reaction evidence="1">
        <text>2 a phenolic donor + H2O2 = 2 a phenolic radical donor + 2 H2O</text>
        <dbReference type="Rhea" id="RHEA:56136"/>
        <dbReference type="ChEBI" id="CHEBI:15377"/>
        <dbReference type="ChEBI" id="CHEBI:16240"/>
        <dbReference type="ChEBI" id="CHEBI:139520"/>
        <dbReference type="ChEBI" id="CHEBI:139521"/>
        <dbReference type="EC" id="1.11.1.7"/>
    </reaction>
</comment>
<evidence type="ECO:0000256" key="15">
    <source>
        <dbReference type="SAM" id="SignalP"/>
    </source>
</evidence>
<feature type="site" description="Transition state stabilizer" evidence="12">
    <location>
        <position position="63"/>
    </location>
</feature>
<evidence type="ECO:0000256" key="11">
    <source>
        <dbReference type="PIRSR" id="PIRSR600823-3"/>
    </source>
</evidence>
<keyword evidence="7 11" id="KW-0479">Metal-binding</keyword>
<keyword evidence="13" id="KW-1015">Disulfide bond</keyword>
<organism evidence="17 18">
    <name type="scientific">Populus deltoides</name>
    <name type="common">Eastern poplar</name>
    <name type="synonym">Eastern cottonwood</name>
    <dbReference type="NCBI Taxonomy" id="3696"/>
    <lineage>
        <taxon>Eukaryota</taxon>
        <taxon>Viridiplantae</taxon>
        <taxon>Streptophyta</taxon>
        <taxon>Embryophyta</taxon>
        <taxon>Tracheophyta</taxon>
        <taxon>Spermatophyta</taxon>
        <taxon>Magnoliopsida</taxon>
        <taxon>eudicotyledons</taxon>
        <taxon>Gunneridae</taxon>
        <taxon>Pentapetalae</taxon>
        <taxon>rosids</taxon>
        <taxon>fabids</taxon>
        <taxon>Malpighiales</taxon>
        <taxon>Salicaceae</taxon>
        <taxon>Saliceae</taxon>
        <taxon>Populus</taxon>
    </lineage>
</organism>
<evidence type="ECO:0000313" key="17">
    <source>
        <dbReference type="EMBL" id="KAH8518236.1"/>
    </source>
</evidence>
<protein>
    <recommendedName>
        <fullName evidence="4">peroxidase</fullName>
        <ecNumber evidence="4">1.11.1.7</ecNumber>
    </recommendedName>
</protein>
<dbReference type="PROSITE" id="PS51257">
    <property type="entry name" value="PROKAR_LIPOPROTEIN"/>
    <property type="match status" value="1"/>
</dbReference>
<feature type="binding site" evidence="11">
    <location>
        <position position="71"/>
    </location>
    <ligand>
        <name>Ca(2+)</name>
        <dbReference type="ChEBI" id="CHEBI:29108"/>
        <label>1</label>
    </ligand>
</feature>
<keyword evidence="8" id="KW-0560">Oxidoreductase</keyword>
<keyword evidence="15" id="KW-0732">Signal</keyword>
<feature type="disulfide bond" evidence="13">
    <location>
        <begin position="36"/>
        <end position="116"/>
    </location>
</feature>
<dbReference type="PANTHER" id="PTHR31388:SF115">
    <property type="entry name" value="PEROXIDASE 5"/>
    <property type="match status" value="1"/>
</dbReference>
<keyword evidence="11" id="KW-0106">Calcium</keyword>
<feature type="active site" description="Proton acceptor" evidence="10">
    <location>
        <position position="67"/>
    </location>
</feature>
<evidence type="ECO:0000256" key="3">
    <source>
        <dbReference type="ARBA" id="ARBA00002322"/>
    </source>
</evidence>
<reference evidence="17" key="1">
    <citation type="journal article" date="2021" name="J. Hered.">
        <title>Genome Assembly of Salicaceae Populus deltoides (Eastern Cottonwood) I-69 Based on Nanopore Sequencing and Hi-C Technologies.</title>
        <authorList>
            <person name="Bai S."/>
            <person name="Wu H."/>
            <person name="Zhang J."/>
            <person name="Pan Z."/>
            <person name="Zhao W."/>
            <person name="Li Z."/>
            <person name="Tong C."/>
        </authorList>
    </citation>
    <scope>NUCLEOTIDE SEQUENCE</scope>
    <source>
        <tissue evidence="17">Leaf</tissue>
    </source>
</reference>
<evidence type="ECO:0000256" key="6">
    <source>
        <dbReference type="ARBA" id="ARBA00022617"/>
    </source>
</evidence>
<dbReference type="AlphaFoldDB" id="A0A8T2ZLI3"/>
<dbReference type="GO" id="GO:0020037">
    <property type="term" value="F:heme binding"/>
    <property type="evidence" value="ECO:0007669"/>
    <property type="project" value="InterPro"/>
</dbReference>
<feature type="chain" id="PRO_5035915166" description="peroxidase" evidence="15">
    <location>
        <begin position="21"/>
        <end position="187"/>
    </location>
</feature>
<proteinExistence type="inferred from homology"/>
<evidence type="ECO:0000256" key="12">
    <source>
        <dbReference type="PIRSR" id="PIRSR600823-4"/>
    </source>
</evidence>
<evidence type="ECO:0000256" key="7">
    <source>
        <dbReference type="ARBA" id="ARBA00022723"/>
    </source>
</evidence>
<dbReference type="Gene3D" id="1.10.520.10">
    <property type="match status" value="1"/>
</dbReference>
<dbReference type="InterPro" id="IPR000823">
    <property type="entry name" value="Peroxidase_pln"/>
</dbReference>
<comment type="cofactor">
    <cofactor evidence="2">
        <name>heme b</name>
        <dbReference type="ChEBI" id="CHEBI:60344"/>
    </cofactor>
</comment>
<accession>A0A8T2ZLI3</accession>
<keyword evidence="18" id="KW-1185">Reference proteome</keyword>
<evidence type="ECO:0000256" key="8">
    <source>
        <dbReference type="ARBA" id="ARBA00023002"/>
    </source>
</evidence>
<feature type="disulfide bond" evidence="13">
    <location>
        <begin position="69"/>
        <end position="74"/>
    </location>
</feature>
<evidence type="ECO:0000256" key="10">
    <source>
        <dbReference type="PIRSR" id="PIRSR600823-1"/>
    </source>
</evidence>
<feature type="binding site" evidence="11">
    <location>
        <position position="73"/>
    </location>
    <ligand>
        <name>Ca(2+)</name>
        <dbReference type="ChEBI" id="CHEBI:29108"/>
        <label>1</label>
    </ligand>
</feature>
<evidence type="ECO:0000256" key="9">
    <source>
        <dbReference type="ARBA" id="ARBA00023004"/>
    </source>
</evidence>
<dbReference type="SUPFAM" id="SSF48113">
    <property type="entry name" value="Heme-dependent peroxidases"/>
    <property type="match status" value="1"/>
</dbReference>
<comment type="function">
    <text evidence="3">Removal of H(2)O(2), oxidation of toxic reductants, biosynthesis and degradation of lignin, suberization, auxin catabolism, response to environmental stresses such as wounding, pathogen attack and oxidative stress. These functions might be dependent on each isozyme/isoform in each plant tissue.</text>
</comment>
<feature type="signal peptide" evidence="15">
    <location>
        <begin position="1"/>
        <end position="20"/>
    </location>
</feature>
<feature type="binding site" evidence="11">
    <location>
        <position position="77"/>
    </location>
    <ligand>
        <name>Ca(2+)</name>
        <dbReference type="ChEBI" id="CHEBI:29108"/>
        <label>1</label>
    </ligand>
</feature>
<comment type="similarity">
    <text evidence="14">Belongs to the peroxidase family.</text>
</comment>
<keyword evidence="5" id="KW-0575">Peroxidase</keyword>
<dbReference type="Pfam" id="PF00141">
    <property type="entry name" value="peroxidase"/>
    <property type="match status" value="1"/>
</dbReference>
<keyword evidence="9" id="KW-0408">Iron</keyword>
<dbReference type="GO" id="GO:0140825">
    <property type="term" value="F:lactoperoxidase activity"/>
    <property type="evidence" value="ECO:0007669"/>
    <property type="project" value="UniProtKB-EC"/>
</dbReference>
<gene>
    <name evidence="17" type="ORF">H0E87_000181</name>
</gene>
<dbReference type="EC" id="1.11.1.7" evidence="4"/>
<evidence type="ECO:0000259" key="16">
    <source>
        <dbReference type="PROSITE" id="PS50873"/>
    </source>
</evidence>